<name>A0A314ZUK4_PRUYE</name>
<evidence type="ECO:0000313" key="8">
    <source>
        <dbReference type="EMBL" id="PQQ20908.1"/>
    </source>
</evidence>
<comment type="subcellular location">
    <subcellularLocation>
        <location evidence="1">Membrane</location>
    </subcellularLocation>
</comment>
<sequence>MGSICGNNADWLMHDEEWQSFDTELKERTTRVIDSLCSSGAISTEYLNYVVLYVRDWNQKAGELILVLQRDVEGEGRKGRKGKQSQRRKKKNSTFQNVVDEFEDNSGEMLDLLSELDKFVTSASNSHSSIKTVVRGHFDKQEKLTPDHYKKIAEKLKNLKAGTDNPHSAQSLLQKVERLINMHKQLLEKLKVEKSKLDKKQHTAGTWKKVVNMLYIASGAAILLCTVATAILASPGIVATVAISTALAAAAGGVIAGQQWTASFVTQYQAHLKAEENLVDAMHKNTRATRKGLGNIKHLIDLVVNEIDSLLGQSDFAIAEEQINVTMKDIQKKLEPFMNKIEGLKGEVDKCRTELMKTRDDVVKAGSALL</sequence>
<evidence type="ECO:0000256" key="4">
    <source>
        <dbReference type="ARBA" id="ARBA00022989"/>
    </source>
</evidence>
<dbReference type="Proteomes" id="UP000250321">
    <property type="component" value="Unassembled WGS sequence"/>
</dbReference>
<dbReference type="AlphaFoldDB" id="A0A314ZUK4"/>
<dbReference type="STRING" id="2094558.A0A314ZUK4"/>
<keyword evidence="6" id="KW-0175">Coiled coil</keyword>
<evidence type="ECO:0000256" key="7">
    <source>
        <dbReference type="SAM" id="Phobius"/>
    </source>
</evidence>
<keyword evidence="3 7" id="KW-0812">Transmembrane</keyword>
<dbReference type="PANTHER" id="PTHR31113:SF3">
    <property type="entry name" value="UPF0496 PROTEIN 1"/>
    <property type="match status" value="1"/>
</dbReference>
<gene>
    <name evidence="8" type="ORF">Pyn_22232</name>
</gene>
<keyword evidence="9" id="KW-1185">Reference proteome</keyword>
<evidence type="ECO:0000256" key="5">
    <source>
        <dbReference type="ARBA" id="ARBA00023136"/>
    </source>
</evidence>
<accession>A0A314ZUK4</accession>
<evidence type="ECO:0000313" key="9">
    <source>
        <dbReference type="Proteomes" id="UP000250321"/>
    </source>
</evidence>
<keyword evidence="5 7" id="KW-0472">Membrane</keyword>
<protein>
    <submittedName>
        <fullName evidence="8">Uncharacterized protein</fullName>
    </submittedName>
</protein>
<keyword evidence="4 7" id="KW-1133">Transmembrane helix</keyword>
<feature type="transmembrane region" description="Helical" evidence="7">
    <location>
        <begin position="210"/>
        <end position="231"/>
    </location>
</feature>
<dbReference type="EMBL" id="PJQY01000024">
    <property type="protein sequence ID" value="PQQ20908.1"/>
    <property type="molecule type" value="Genomic_DNA"/>
</dbReference>
<reference evidence="8 9" key="1">
    <citation type="submission" date="2018-02" db="EMBL/GenBank/DDBJ databases">
        <title>Draft genome of wild Prunus yedoensis var. nudiflora.</title>
        <authorList>
            <person name="Baek S."/>
            <person name="Kim J.-H."/>
            <person name="Choi K."/>
            <person name="Kim G.-B."/>
            <person name="Cho A."/>
            <person name="Jang H."/>
            <person name="Shin C.-H."/>
            <person name="Yu H.-J."/>
            <person name="Mun J.-H."/>
        </authorList>
    </citation>
    <scope>NUCLEOTIDE SEQUENCE [LARGE SCALE GENOMIC DNA]</scope>
    <source>
        <strain evidence="9">cv. Jeju island</strain>
        <tissue evidence="8">Leaf</tissue>
    </source>
</reference>
<comment type="caution">
    <text evidence="8">The sequence shown here is derived from an EMBL/GenBank/DDBJ whole genome shotgun (WGS) entry which is preliminary data.</text>
</comment>
<comment type="similarity">
    <text evidence="2">Belongs to the UPF0496 family.</text>
</comment>
<dbReference type="PANTHER" id="PTHR31113">
    <property type="entry name" value="UPF0496 PROTEIN 3-RELATED"/>
    <property type="match status" value="1"/>
</dbReference>
<evidence type="ECO:0000256" key="6">
    <source>
        <dbReference type="SAM" id="Coils"/>
    </source>
</evidence>
<evidence type="ECO:0000256" key="2">
    <source>
        <dbReference type="ARBA" id="ARBA00009074"/>
    </source>
</evidence>
<evidence type="ECO:0000256" key="3">
    <source>
        <dbReference type="ARBA" id="ARBA00022692"/>
    </source>
</evidence>
<feature type="coiled-coil region" evidence="6">
    <location>
        <begin position="169"/>
        <end position="200"/>
    </location>
</feature>
<organism evidence="8 9">
    <name type="scientific">Prunus yedoensis var. nudiflora</name>
    <dbReference type="NCBI Taxonomy" id="2094558"/>
    <lineage>
        <taxon>Eukaryota</taxon>
        <taxon>Viridiplantae</taxon>
        <taxon>Streptophyta</taxon>
        <taxon>Embryophyta</taxon>
        <taxon>Tracheophyta</taxon>
        <taxon>Spermatophyta</taxon>
        <taxon>Magnoliopsida</taxon>
        <taxon>eudicotyledons</taxon>
        <taxon>Gunneridae</taxon>
        <taxon>Pentapetalae</taxon>
        <taxon>rosids</taxon>
        <taxon>fabids</taxon>
        <taxon>Rosales</taxon>
        <taxon>Rosaceae</taxon>
        <taxon>Amygdaloideae</taxon>
        <taxon>Amygdaleae</taxon>
        <taxon>Prunus</taxon>
    </lineage>
</organism>
<dbReference type="InterPro" id="IPR007749">
    <property type="entry name" value="DUF677"/>
</dbReference>
<evidence type="ECO:0000256" key="1">
    <source>
        <dbReference type="ARBA" id="ARBA00004370"/>
    </source>
</evidence>
<proteinExistence type="inferred from homology"/>
<feature type="transmembrane region" description="Helical" evidence="7">
    <location>
        <begin position="237"/>
        <end position="257"/>
    </location>
</feature>
<dbReference type="Pfam" id="PF05055">
    <property type="entry name" value="DUF677"/>
    <property type="match status" value="1"/>
</dbReference>
<dbReference type="GO" id="GO:0016020">
    <property type="term" value="C:membrane"/>
    <property type="evidence" value="ECO:0007669"/>
    <property type="project" value="UniProtKB-SubCell"/>
</dbReference>